<keyword evidence="2" id="KW-0539">Nucleus</keyword>
<comment type="subcellular location">
    <subcellularLocation>
        <location evidence="1">Nucleus</location>
    </subcellularLocation>
</comment>
<evidence type="ECO:0000256" key="2">
    <source>
        <dbReference type="ARBA" id="ARBA00023242"/>
    </source>
</evidence>
<dbReference type="Proteomes" id="UP001206925">
    <property type="component" value="Unassembled WGS sequence"/>
</dbReference>
<keyword evidence="5" id="KW-1185">Reference proteome</keyword>
<gene>
    <name evidence="4" type="ORF">M8C21_030098</name>
</gene>
<organism evidence="4 5">
    <name type="scientific">Ambrosia artemisiifolia</name>
    <name type="common">Common ragweed</name>
    <dbReference type="NCBI Taxonomy" id="4212"/>
    <lineage>
        <taxon>Eukaryota</taxon>
        <taxon>Viridiplantae</taxon>
        <taxon>Streptophyta</taxon>
        <taxon>Embryophyta</taxon>
        <taxon>Tracheophyta</taxon>
        <taxon>Spermatophyta</taxon>
        <taxon>Magnoliopsida</taxon>
        <taxon>eudicotyledons</taxon>
        <taxon>Gunneridae</taxon>
        <taxon>Pentapetalae</taxon>
        <taxon>asterids</taxon>
        <taxon>campanulids</taxon>
        <taxon>Asterales</taxon>
        <taxon>Asteraceae</taxon>
        <taxon>Asteroideae</taxon>
        <taxon>Heliantheae alliance</taxon>
        <taxon>Heliantheae</taxon>
        <taxon>Ambrosia</taxon>
    </lineage>
</organism>
<evidence type="ECO:0000313" key="4">
    <source>
        <dbReference type="EMBL" id="KAI7749055.1"/>
    </source>
</evidence>
<feature type="region of interest" description="Disordered" evidence="3">
    <location>
        <begin position="29"/>
        <end position="70"/>
    </location>
</feature>
<reference evidence="4" key="1">
    <citation type="submission" date="2022-06" db="EMBL/GenBank/DDBJ databases">
        <title>Uncovering the hologenomic basis of an extraordinary plant invasion.</title>
        <authorList>
            <person name="Bieker V.C."/>
            <person name="Martin M.D."/>
            <person name="Gilbert T."/>
            <person name="Hodgins K."/>
            <person name="Battlay P."/>
            <person name="Petersen B."/>
            <person name="Wilson J."/>
        </authorList>
    </citation>
    <scope>NUCLEOTIDE SEQUENCE</scope>
    <source>
        <strain evidence="4">AA19_3_7</strain>
        <tissue evidence="4">Leaf</tissue>
    </source>
</reference>
<evidence type="ECO:0000313" key="5">
    <source>
        <dbReference type="Proteomes" id="UP001206925"/>
    </source>
</evidence>
<dbReference type="GO" id="GO:0005634">
    <property type="term" value="C:nucleus"/>
    <property type="evidence" value="ECO:0007669"/>
    <property type="project" value="UniProtKB-SubCell"/>
</dbReference>
<dbReference type="PANTHER" id="PTHR45093:SF2">
    <property type="entry name" value="LISH DOMAIN-CONTAINING PROTEIN"/>
    <property type="match status" value="1"/>
</dbReference>
<sequence length="148" mass="15372">RYGENVGQLLDPNQASILKSAAAAAGQPSGQVLHGTAGSMSPQVQGRSQQLPGSAPEIKTEMNPILNPRAGGPEVSLIGIPGSNQGGNNLTLKGWPLTVRIRSAAVWYYAATEVIHARLPTISSVANDVTTTSATTFISTTKHDITIS</sequence>
<evidence type="ECO:0000256" key="3">
    <source>
        <dbReference type="SAM" id="MobiDB-lite"/>
    </source>
</evidence>
<dbReference type="PANTHER" id="PTHR45093">
    <property type="entry name" value="TRANSCRIPTION ACTIVATOR MSS11"/>
    <property type="match status" value="1"/>
</dbReference>
<dbReference type="AlphaFoldDB" id="A0AAD5CX67"/>
<name>A0AAD5CX67_AMBAR</name>
<protein>
    <submittedName>
        <fullName evidence="4">Uncharacterized protein</fullName>
    </submittedName>
</protein>
<comment type="caution">
    <text evidence="4">The sequence shown here is derived from an EMBL/GenBank/DDBJ whole genome shotgun (WGS) entry which is preliminary data.</text>
</comment>
<feature type="non-terminal residue" evidence="4">
    <location>
        <position position="148"/>
    </location>
</feature>
<accession>A0AAD5CX67</accession>
<feature type="compositionally biased region" description="Polar residues" evidence="3">
    <location>
        <begin position="38"/>
        <end position="52"/>
    </location>
</feature>
<proteinExistence type="predicted"/>
<dbReference type="EMBL" id="JAMZMK010006415">
    <property type="protein sequence ID" value="KAI7749055.1"/>
    <property type="molecule type" value="Genomic_DNA"/>
</dbReference>
<evidence type="ECO:0000256" key="1">
    <source>
        <dbReference type="ARBA" id="ARBA00004123"/>
    </source>
</evidence>